<dbReference type="Gene3D" id="1.20.5.50">
    <property type="match status" value="1"/>
</dbReference>
<dbReference type="PANTHER" id="PTHR34981">
    <property type="entry name" value="CELL DIVISION PROTEIN ZAPA"/>
    <property type="match status" value="1"/>
</dbReference>
<dbReference type="InterPro" id="IPR036192">
    <property type="entry name" value="Cell_div_ZapA-like_sf"/>
</dbReference>
<dbReference type="GO" id="GO:0030428">
    <property type="term" value="C:cell septum"/>
    <property type="evidence" value="ECO:0007669"/>
    <property type="project" value="TreeGrafter"/>
</dbReference>
<name>A0A855WZW0_9BACT</name>
<comment type="subcellular location">
    <subcellularLocation>
        <location evidence="1">Cytoplasm</location>
    </subcellularLocation>
</comment>
<dbReference type="GO" id="GO:0000917">
    <property type="term" value="P:division septum assembly"/>
    <property type="evidence" value="ECO:0007669"/>
    <property type="project" value="UniProtKB-KW"/>
</dbReference>
<dbReference type="InterPro" id="IPR042233">
    <property type="entry name" value="Cell_div_ZapA_N"/>
</dbReference>
<evidence type="ECO:0000256" key="6">
    <source>
        <dbReference type="ARBA" id="ARBA00023306"/>
    </source>
</evidence>
<dbReference type="Gene3D" id="3.30.160.880">
    <property type="entry name" value="Cell division protein ZapA protomer, N-terminal domain"/>
    <property type="match status" value="1"/>
</dbReference>
<comment type="function">
    <text evidence="7">Activator of cell division through the inhibition of FtsZ GTPase activity, therefore promoting FtsZ assembly into bundles of protofilaments necessary for the formation of the division Z ring. It is recruited early at mid-cell but it is not essential for cell division.</text>
</comment>
<evidence type="ECO:0000256" key="2">
    <source>
        <dbReference type="ARBA" id="ARBA00015195"/>
    </source>
</evidence>
<comment type="caution">
    <text evidence="10">The sequence shown here is derived from an EMBL/GenBank/DDBJ whole genome shotgun (WGS) entry which is preliminary data.</text>
</comment>
<evidence type="ECO:0000256" key="8">
    <source>
        <dbReference type="ARBA" id="ARBA00026068"/>
    </source>
</evidence>
<keyword evidence="3" id="KW-0963">Cytoplasm</keyword>
<protein>
    <recommendedName>
        <fullName evidence="2">Cell division protein ZapA</fullName>
    </recommendedName>
    <alternativeName>
        <fullName evidence="9">Z ring-associated protein ZapA</fullName>
    </alternativeName>
</protein>
<evidence type="ECO:0000256" key="1">
    <source>
        <dbReference type="ARBA" id="ARBA00004496"/>
    </source>
</evidence>
<sequence>MSDHVVENTVVVKIFGEEYPITSAGDPEHIRRVADFVDTRMREVAQISRSKAKDKVAILTALSIASELVEKRDQLRHIESDRDDCVESMLSRLEQSLADTQA</sequence>
<reference evidence="10 11" key="1">
    <citation type="journal article" date="2018" name="ISME J.">
        <title>A methanotrophic archaeon couples anaerobic oxidation of methane to Fe(III) reduction.</title>
        <authorList>
            <person name="Cai C."/>
            <person name="Leu A.O."/>
            <person name="Xie G.J."/>
            <person name="Guo J."/>
            <person name="Feng Y."/>
            <person name="Zhao J.X."/>
            <person name="Tyson G.W."/>
            <person name="Yuan Z."/>
            <person name="Hu S."/>
        </authorList>
    </citation>
    <scope>NUCLEOTIDE SEQUENCE [LARGE SCALE GENOMIC DNA]</scope>
    <source>
        <strain evidence="10">FeB_12</strain>
    </source>
</reference>
<dbReference type="PANTHER" id="PTHR34981:SF1">
    <property type="entry name" value="CELL DIVISION PROTEIN ZAPA"/>
    <property type="match status" value="1"/>
</dbReference>
<evidence type="ECO:0000256" key="3">
    <source>
        <dbReference type="ARBA" id="ARBA00022490"/>
    </source>
</evidence>
<dbReference type="GO" id="GO:0043093">
    <property type="term" value="P:FtsZ-dependent cytokinesis"/>
    <property type="evidence" value="ECO:0007669"/>
    <property type="project" value="TreeGrafter"/>
</dbReference>
<dbReference type="AlphaFoldDB" id="A0A855WZW0"/>
<keyword evidence="4" id="KW-0132">Cell division</keyword>
<accession>A0A855WZW0</accession>
<dbReference type="Proteomes" id="UP000250918">
    <property type="component" value="Unassembled WGS sequence"/>
</dbReference>
<dbReference type="Pfam" id="PF05164">
    <property type="entry name" value="ZapA"/>
    <property type="match status" value="1"/>
</dbReference>
<dbReference type="SUPFAM" id="SSF102829">
    <property type="entry name" value="Cell division protein ZapA-like"/>
    <property type="match status" value="1"/>
</dbReference>
<keyword evidence="6" id="KW-0131">Cell cycle</keyword>
<proteinExistence type="predicted"/>
<evidence type="ECO:0000313" key="10">
    <source>
        <dbReference type="EMBL" id="PWB71581.1"/>
    </source>
</evidence>
<dbReference type="GO" id="GO:0000921">
    <property type="term" value="P:septin ring assembly"/>
    <property type="evidence" value="ECO:0007669"/>
    <property type="project" value="TreeGrafter"/>
</dbReference>
<evidence type="ECO:0000256" key="7">
    <source>
        <dbReference type="ARBA" id="ARBA00024910"/>
    </source>
</evidence>
<evidence type="ECO:0000256" key="5">
    <source>
        <dbReference type="ARBA" id="ARBA00023210"/>
    </source>
</evidence>
<comment type="subunit">
    <text evidence="8">Homodimer. Interacts with FtsZ.</text>
</comment>
<dbReference type="GO" id="GO:0005829">
    <property type="term" value="C:cytosol"/>
    <property type="evidence" value="ECO:0007669"/>
    <property type="project" value="TreeGrafter"/>
</dbReference>
<dbReference type="InterPro" id="IPR007838">
    <property type="entry name" value="Cell_div_ZapA-like"/>
</dbReference>
<evidence type="ECO:0000313" key="11">
    <source>
        <dbReference type="Proteomes" id="UP000250918"/>
    </source>
</evidence>
<organism evidence="10 11">
    <name type="scientific">candidate division GN15 bacterium</name>
    <dbReference type="NCBI Taxonomy" id="2072418"/>
    <lineage>
        <taxon>Bacteria</taxon>
        <taxon>candidate division GN15</taxon>
    </lineage>
</organism>
<dbReference type="GO" id="GO:0032153">
    <property type="term" value="C:cell division site"/>
    <property type="evidence" value="ECO:0007669"/>
    <property type="project" value="TreeGrafter"/>
</dbReference>
<evidence type="ECO:0000256" key="4">
    <source>
        <dbReference type="ARBA" id="ARBA00022618"/>
    </source>
</evidence>
<dbReference type="EMBL" id="PQAP01000109">
    <property type="protein sequence ID" value="PWB71581.1"/>
    <property type="molecule type" value="Genomic_DNA"/>
</dbReference>
<gene>
    <name evidence="10" type="ORF">C3F09_07610</name>
</gene>
<evidence type="ECO:0000256" key="9">
    <source>
        <dbReference type="ARBA" id="ARBA00033158"/>
    </source>
</evidence>
<keyword evidence="5" id="KW-0717">Septation</keyword>